<proteinExistence type="inferred from homology"/>
<dbReference type="PANTHER" id="PTHR10177">
    <property type="entry name" value="CYCLINS"/>
    <property type="match status" value="1"/>
</dbReference>
<evidence type="ECO:0000313" key="9">
    <source>
        <dbReference type="Proteomes" id="UP001470230"/>
    </source>
</evidence>
<keyword evidence="3" id="KW-0131">Cell cycle</keyword>
<dbReference type="SMART" id="SM00385">
    <property type="entry name" value="CYCLIN"/>
    <property type="match status" value="2"/>
</dbReference>
<reference evidence="8 9" key="1">
    <citation type="submission" date="2024-04" db="EMBL/GenBank/DDBJ databases">
        <title>Tritrichomonas musculus Genome.</title>
        <authorList>
            <person name="Alves-Ferreira E."/>
            <person name="Grigg M."/>
            <person name="Lorenzi H."/>
            <person name="Galac M."/>
        </authorList>
    </citation>
    <scope>NUCLEOTIDE SEQUENCE [LARGE SCALE GENOMIC DNA]</scope>
    <source>
        <strain evidence="8 9">EAF2021</strain>
    </source>
</reference>
<organism evidence="8 9">
    <name type="scientific">Tritrichomonas musculus</name>
    <dbReference type="NCBI Taxonomy" id="1915356"/>
    <lineage>
        <taxon>Eukaryota</taxon>
        <taxon>Metamonada</taxon>
        <taxon>Parabasalia</taxon>
        <taxon>Tritrichomonadida</taxon>
        <taxon>Tritrichomonadidae</taxon>
        <taxon>Tritrichomonas</taxon>
    </lineage>
</organism>
<gene>
    <name evidence="8" type="ORF">M9Y10_013244</name>
</gene>
<dbReference type="InterPro" id="IPR046965">
    <property type="entry name" value="Cyclin_A/B-like"/>
</dbReference>
<comment type="caution">
    <text evidence="8">The sequence shown here is derived from an EMBL/GenBank/DDBJ whole genome shotgun (WGS) entry which is preliminary data.</text>
</comment>
<evidence type="ECO:0000313" key="8">
    <source>
        <dbReference type="EMBL" id="KAK8858143.1"/>
    </source>
</evidence>
<evidence type="ECO:0000259" key="6">
    <source>
        <dbReference type="SMART" id="SM00385"/>
    </source>
</evidence>
<dbReference type="Gene3D" id="1.10.472.10">
    <property type="entry name" value="Cyclin-like"/>
    <property type="match status" value="2"/>
</dbReference>
<feature type="region of interest" description="Disordered" evidence="5">
    <location>
        <begin position="1"/>
        <end position="24"/>
    </location>
</feature>
<evidence type="ECO:0000256" key="3">
    <source>
        <dbReference type="ARBA" id="ARBA00023306"/>
    </source>
</evidence>
<dbReference type="InterPro" id="IPR004367">
    <property type="entry name" value="Cyclin_C-dom"/>
</dbReference>
<protein>
    <recommendedName>
        <fullName evidence="10">Cyclin, N-terminal domain containing protein</fullName>
    </recommendedName>
</protein>
<dbReference type="SMART" id="SM01332">
    <property type="entry name" value="Cyclin_C"/>
    <property type="match status" value="1"/>
</dbReference>
<feature type="domain" description="Cyclin C-terminal" evidence="7">
    <location>
        <begin position="213"/>
        <end position="329"/>
    </location>
</feature>
<dbReference type="PIRSF" id="PIRSF001771">
    <property type="entry name" value="Cyclin_A_B_D_E"/>
    <property type="match status" value="1"/>
</dbReference>
<comment type="similarity">
    <text evidence="4">Belongs to the cyclin family.</text>
</comment>
<accession>A0ABR2I6I1</accession>
<dbReference type="InterPro" id="IPR006671">
    <property type="entry name" value="Cyclin_N"/>
</dbReference>
<keyword evidence="2 4" id="KW-0195">Cyclin</keyword>
<evidence type="ECO:0000256" key="5">
    <source>
        <dbReference type="SAM" id="MobiDB-lite"/>
    </source>
</evidence>
<dbReference type="InterPro" id="IPR036915">
    <property type="entry name" value="Cyclin-like_sf"/>
</dbReference>
<evidence type="ECO:0008006" key="10">
    <source>
        <dbReference type="Google" id="ProtNLM"/>
    </source>
</evidence>
<dbReference type="EMBL" id="JAPFFF010000019">
    <property type="protein sequence ID" value="KAK8858143.1"/>
    <property type="molecule type" value="Genomic_DNA"/>
</dbReference>
<dbReference type="SUPFAM" id="SSF47954">
    <property type="entry name" value="Cyclin-like"/>
    <property type="match status" value="2"/>
</dbReference>
<keyword evidence="9" id="KW-1185">Reference proteome</keyword>
<evidence type="ECO:0000256" key="1">
    <source>
        <dbReference type="ARBA" id="ARBA00022618"/>
    </source>
</evidence>
<sequence>MSKLSHKADENQPQPTLNEIRPRARLPLRTISSNKLTRVPTGKKVVTTTESAPILHQNSYQPLEPFHHVEVKIGKPNDQLDVVEFENIIYRTLRAEENARKALKFEQREITMKDRNLMVDALCRFHYKLGVITNTFYRFLGIFDRYLSVAQVPARKLKLIACASFLIASKIEDVYPSQSTDLIQLSEKSFTQAEIFAAEVQIINAISFETTFATPLFYLTQFMRIENQTKETLLARYILEIMQSCEHFYGVTAALQASVAVMVTRILKGKKEKWTKDLAGYTQFTEEQLYPYALHVRSMLLEEDREETKFMRRKYGSDLFQGVAHVHIPSSFK</sequence>
<dbReference type="InterPro" id="IPR039361">
    <property type="entry name" value="Cyclin"/>
</dbReference>
<feature type="domain" description="Cyclin-like" evidence="6">
    <location>
        <begin position="120"/>
        <end position="204"/>
    </location>
</feature>
<evidence type="ECO:0000259" key="7">
    <source>
        <dbReference type="SMART" id="SM01332"/>
    </source>
</evidence>
<keyword evidence="1" id="KW-0132">Cell division</keyword>
<feature type="domain" description="Cyclin-like" evidence="6">
    <location>
        <begin position="217"/>
        <end position="298"/>
    </location>
</feature>
<dbReference type="Proteomes" id="UP001470230">
    <property type="component" value="Unassembled WGS sequence"/>
</dbReference>
<evidence type="ECO:0000256" key="4">
    <source>
        <dbReference type="RuleBase" id="RU000383"/>
    </source>
</evidence>
<dbReference type="Pfam" id="PF02984">
    <property type="entry name" value="Cyclin_C"/>
    <property type="match status" value="1"/>
</dbReference>
<name>A0ABR2I6I1_9EUKA</name>
<evidence type="ECO:0000256" key="2">
    <source>
        <dbReference type="ARBA" id="ARBA00023127"/>
    </source>
</evidence>
<feature type="compositionally biased region" description="Basic and acidic residues" evidence="5">
    <location>
        <begin position="1"/>
        <end position="10"/>
    </location>
</feature>
<dbReference type="Pfam" id="PF00134">
    <property type="entry name" value="Cyclin_N"/>
    <property type="match status" value="1"/>
</dbReference>
<dbReference type="InterPro" id="IPR013763">
    <property type="entry name" value="Cyclin-like_dom"/>
</dbReference>